<dbReference type="Proteomes" id="UP000078348">
    <property type="component" value="Unassembled WGS sequence"/>
</dbReference>
<dbReference type="InterPro" id="IPR022023">
    <property type="entry name" value="U1snRNP70_N"/>
</dbReference>
<evidence type="ECO:0000313" key="9">
    <source>
        <dbReference type="Proteomes" id="UP000078348"/>
    </source>
</evidence>
<dbReference type="GO" id="GO:0000398">
    <property type="term" value="P:mRNA splicing, via spliceosome"/>
    <property type="evidence" value="ECO:0007669"/>
    <property type="project" value="TreeGrafter"/>
</dbReference>
<protein>
    <submittedName>
        <fullName evidence="8">U1 small nuclear ribonucleoprotein 70 kDa-like protein</fullName>
    </submittedName>
</protein>
<name>A0A196SBX1_BLAHN</name>
<feature type="region of interest" description="Disordered" evidence="6">
    <location>
        <begin position="61"/>
        <end position="82"/>
    </location>
</feature>
<keyword evidence="4 8" id="KW-0687">Ribonucleoprotein</keyword>
<evidence type="ECO:0000259" key="7">
    <source>
        <dbReference type="PROSITE" id="PS50102"/>
    </source>
</evidence>
<dbReference type="GO" id="GO:0030619">
    <property type="term" value="F:U1 snRNA binding"/>
    <property type="evidence" value="ECO:0007669"/>
    <property type="project" value="TreeGrafter"/>
</dbReference>
<dbReference type="GO" id="GO:0071011">
    <property type="term" value="C:precatalytic spliceosome"/>
    <property type="evidence" value="ECO:0007669"/>
    <property type="project" value="TreeGrafter"/>
</dbReference>
<evidence type="ECO:0000256" key="2">
    <source>
        <dbReference type="ARBA" id="ARBA00022884"/>
    </source>
</evidence>
<dbReference type="AlphaFoldDB" id="A0A196SBX1"/>
<dbReference type="InterPro" id="IPR012677">
    <property type="entry name" value="Nucleotide-bd_a/b_plait_sf"/>
</dbReference>
<keyword evidence="2 5" id="KW-0694">RNA-binding</keyword>
<gene>
    <name evidence="8" type="ORF">AV274_3816</name>
</gene>
<feature type="compositionally biased region" description="Basic and acidic residues" evidence="6">
    <location>
        <begin position="268"/>
        <end position="300"/>
    </location>
</feature>
<dbReference type="SMART" id="SM00360">
    <property type="entry name" value="RRM"/>
    <property type="match status" value="1"/>
</dbReference>
<dbReference type="InterPro" id="IPR051183">
    <property type="entry name" value="U1_U11-U12_snRNP_70-35kDa"/>
</dbReference>
<dbReference type="GO" id="GO:0071004">
    <property type="term" value="C:U2-type prespliceosome"/>
    <property type="evidence" value="ECO:0007669"/>
    <property type="project" value="TreeGrafter"/>
</dbReference>
<dbReference type="InterPro" id="IPR035979">
    <property type="entry name" value="RBD_domain_sf"/>
</dbReference>
<feature type="compositionally biased region" description="Basic and acidic residues" evidence="6">
    <location>
        <begin position="222"/>
        <end position="261"/>
    </location>
</feature>
<feature type="region of interest" description="Disordered" evidence="6">
    <location>
        <begin position="1"/>
        <end position="20"/>
    </location>
</feature>
<comment type="caution">
    <text evidence="8">The sequence shown here is derived from an EMBL/GenBank/DDBJ whole genome shotgun (WGS) entry which is preliminary data.</text>
</comment>
<keyword evidence="9" id="KW-1185">Reference proteome</keyword>
<dbReference type="SUPFAM" id="SSF54928">
    <property type="entry name" value="RNA-binding domain, RBD"/>
    <property type="match status" value="1"/>
</dbReference>
<sequence>MNNRGRSGGGRQGENKGMPVFNGLPDYLKCLFVPDIQLQTLMAPEKKQPTPMTGLAAYLPEFEKEPDPRDHDVTKKEEKKGKAKEILRREKQEKYKEELKEKIKNYNPDKNPKATKNAMNTLFIGNLSYLTTESHLREVCEKYGPIENLVLVKDLEGKPRGYAFVEFSYPDDLKTAYSRMNRMPLDGRNIIVDVERGRTVRKWLPARLGGGLGHTRLSREERRRLDRDKEEERHRRHEEERRRDRDRDRRHDRDSYRDYHRDSHHSHRYDDDRRDRKRDDYRDRRREDPDRKRTEGSGRS</sequence>
<evidence type="ECO:0000256" key="1">
    <source>
        <dbReference type="ARBA" id="ARBA00004123"/>
    </source>
</evidence>
<evidence type="ECO:0000256" key="5">
    <source>
        <dbReference type="PROSITE-ProRule" id="PRU00176"/>
    </source>
</evidence>
<feature type="compositionally biased region" description="Gly residues" evidence="6">
    <location>
        <begin position="1"/>
        <end position="12"/>
    </location>
</feature>
<reference evidence="8 9" key="1">
    <citation type="submission" date="2016-05" db="EMBL/GenBank/DDBJ databases">
        <title>Nuclear genome of Blastocystis sp. subtype 1 NandII.</title>
        <authorList>
            <person name="Gentekaki E."/>
            <person name="Curtis B."/>
            <person name="Stairs C."/>
            <person name="Eme L."/>
            <person name="Herman E."/>
            <person name="Klimes V."/>
            <person name="Arias M.C."/>
            <person name="Elias M."/>
            <person name="Hilliou F."/>
            <person name="Klute M."/>
            <person name="Malik S.-B."/>
            <person name="Pightling A."/>
            <person name="Rachubinski R."/>
            <person name="Salas D."/>
            <person name="Schlacht A."/>
            <person name="Suga H."/>
            <person name="Archibald J."/>
            <person name="Ball S.G."/>
            <person name="Clark G."/>
            <person name="Dacks J."/>
            <person name="Van Der Giezen M."/>
            <person name="Tsaousis A."/>
            <person name="Roger A."/>
        </authorList>
    </citation>
    <scope>NUCLEOTIDE SEQUENCE [LARGE SCALE GENOMIC DNA]</scope>
    <source>
        <strain evidence="9">ATCC 50177 / NandII</strain>
    </source>
</reference>
<dbReference type="PROSITE" id="PS50102">
    <property type="entry name" value="RRM"/>
    <property type="match status" value="1"/>
</dbReference>
<dbReference type="InterPro" id="IPR000504">
    <property type="entry name" value="RRM_dom"/>
</dbReference>
<keyword evidence="3" id="KW-0539">Nucleus</keyword>
<dbReference type="Gene3D" id="3.30.70.330">
    <property type="match status" value="1"/>
</dbReference>
<proteinExistence type="predicted"/>
<feature type="region of interest" description="Disordered" evidence="6">
    <location>
        <begin position="222"/>
        <end position="300"/>
    </location>
</feature>
<dbReference type="OrthoDB" id="272703at2759"/>
<dbReference type="Pfam" id="PF12220">
    <property type="entry name" value="U1snRNP70_N"/>
    <property type="match status" value="1"/>
</dbReference>
<dbReference type="STRING" id="478820.A0A196SBX1"/>
<dbReference type="PANTHER" id="PTHR13952:SF5">
    <property type="entry name" value="U1 SMALL NUCLEAR RIBONUCLEOPROTEIN 70 KDA"/>
    <property type="match status" value="1"/>
</dbReference>
<evidence type="ECO:0000256" key="3">
    <source>
        <dbReference type="ARBA" id="ARBA00023242"/>
    </source>
</evidence>
<dbReference type="GO" id="GO:0003729">
    <property type="term" value="F:mRNA binding"/>
    <property type="evidence" value="ECO:0007669"/>
    <property type="project" value="TreeGrafter"/>
</dbReference>
<evidence type="ECO:0000256" key="4">
    <source>
        <dbReference type="ARBA" id="ARBA00023274"/>
    </source>
</evidence>
<dbReference type="GO" id="GO:0005685">
    <property type="term" value="C:U1 snRNP"/>
    <property type="evidence" value="ECO:0007669"/>
    <property type="project" value="TreeGrafter"/>
</dbReference>
<evidence type="ECO:0000313" key="8">
    <source>
        <dbReference type="EMBL" id="OAO14513.1"/>
    </source>
</evidence>
<dbReference type="Pfam" id="PF00076">
    <property type="entry name" value="RRM_1"/>
    <property type="match status" value="1"/>
</dbReference>
<feature type="domain" description="RRM" evidence="7">
    <location>
        <begin position="120"/>
        <end position="197"/>
    </location>
</feature>
<evidence type="ECO:0000256" key="6">
    <source>
        <dbReference type="SAM" id="MobiDB-lite"/>
    </source>
</evidence>
<accession>A0A196SBX1</accession>
<dbReference type="PANTHER" id="PTHR13952">
    <property type="entry name" value="U1 SMALL NUCLEAR RIBONUCLEOPROTEIN 70 KD"/>
    <property type="match status" value="1"/>
</dbReference>
<dbReference type="EMBL" id="LXWW01000238">
    <property type="protein sequence ID" value="OAO14513.1"/>
    <property type="molecule type" value="Genomic_DNA"/>
</dbReference>
<dbReference type="FunFam" id="3.30.70.330:FF:000132">
    <property type="entry name" value="Small nuclear ribonucleoprotein U11/U12 subunit 35"/>
    <property type="match status" value="1"/>
</dbReference>
<organism evidence="8 9">
    <name type="scientific">Blastocystis sp. subtype 1 (strain ATCC 50177 / NandII)</name>
    <dbReference type="NCBI Taxonomy" id="478820"/>
    <lineage>
        <taxon>Eukaryota</taxon>
        <taxon>Sar</taxon>
        <taxon>Stramenopiles</taxon>
        <taxon>Bigyra</taxon>
        <taxon>Opalozoa</taxon>
        <taxon>Opalinata</taxon>
        <taxon>Blastocystidae</taxon>
        <taxon>Blastocystis</taxon>
    </lineage>
</organism>
<comment type="subcellular location">
    <subcellularLocation>
        <location evidence="1">Nucleus</location>
    </subcellularLocation>
</comment>